<evidence type="ECO:0000313" key="2">
    <source>
        <dbReference type="Proteomes" id="UP000033048"/>
    </source>
</evidence>
<accession>A0A0E3X0C8</accession>
<dbReference type="InterPro" id="IPR003748">
    <property type="entry name" value="DUF169"/>
</dbReference>
<dbReference type="KEGG" id="mmet:MCMEM_1432"/>
<sequence length="208" mass="23503">MFTEIARLMDRGEPVCVTFEKGENAEKGDDYELLYCELITKARDGEVFIASSQRCPPGKFILRESEDRPDSYYLKSGRYIDKETAANAASNLPRISREYDRIRIEPLSKNNGTFDVMILYLRPERAMRIVQAMAYNDGERVSIDTFGAASICGDCTALADEKGIALTYGCKGSRKHSEYSDDEIPIGIRFDKAEKIEKGLKNIPETRN</sequence>
<dbReference type="GeneID" id="24893983"/>
<dbReference type="STRING" id="1434104.MCMEM_1432"/>
<dbReference type="RefSeq" id="WP_048205571.1">
    <property type="nucleotide sequence ID" value="NZ_CP009518.1"/>
</dbReference>
<dbReference type="OrthoDB" id="120578at2157"/>
<proteinExistence type="predicted"/>
<evidence type="ECO:0000313" key="1">
    <source>
        <dbReference type="EMBL" id="AKB85485.1"/>
    </source>
</evidence>
<dbReference type="PATRIC" id="fig|1434104.5.peg.1562"/>
<reference evidence="1 2" key="1">
    <citation type="submission" date="2014-07" db="EMBL/GenBank/DDBJ databases">
        <title>Methanogenic archaea and the global carbon cycle.</title>
        <authorList>
            <person name="Henriksen J.R."/>
            <person name="Luke J."/>
            <person name="Reinhart S."/>
            <person name="Benedict M.N."/>
            <person name="Youngblut N.D."/>
            <person name="Metcalf M.E."/>
            <person name="Whitaker R.J."/>
            <person name="Metcalf W.W."/>
        </authorList>
    </citation>
    <scope>NUCLEOTIDE SEQUENCE [LARGE SCALE GENOMIC DNA]</scope>
    <source>
        <strain evidence="1 2">MM1</strain>
    </source>
</reference>
<dbReference type="Pfam" id="PF02596">
    <property type="entry name" value="DUF169"/>
    <property type="match status" value="1"/>
</dbReference>
<name>A0A0E3X0C8_METMT</name>
<dbReference type="AlphaFoldDB" id="A0A0E3X0C8"/>
<protein>
    <submittedName>
        <fullName evidence="1">Protein clustered with O-phosphoseryl-tRNA(Cys) synthetase</fullName>
    </submittedName>
</protein>
<keyword evidence="2" id="KW-1185">Reference proteome</keyword>
<dbReference type="HOGENOM" id="CLU_1227646_0_0_2"/>
<dbReference type="PANTHER" id="PTHR37954">
    <property type="entry name" value="BLL4979 PROTEIN"/>
    <property type="match status" value="1"/>
</dbReference>
<dbReference type="Proteomes" id="UP000033048">
    <property type="component" value="Chromosome"/>
</dbReference>
<dbReference type="EMBL" id="CP009518">
    <property type="protein sequence ID" value="AKB85485.1"/>
    <property type="molecule type" value="Genomic_DNA"/>
</dbReference>
<organism evidence="1 2">
    <name type="scientific">Methanococcoides methylutens MM1</name>
    <dbReference type="NCBI Taxonomy" id="1434104"/>
    <lineage>
        <taxon>Archaea</taxon>
        <taxon>Methanobacteriati</taxon>
        <taxon>Methanobacteriota</taxon>
        <taxon>Stenosarchaea group</taxon>
        <taxon>Methanomicrobia</taxon>
        <taxon>Methanosarcinales</taxon>
        <taxon>Methanosarcinaceae</taxon>
        <taxon>Methanococcoides</taxon>
    </lineage>
</organism>
<gene>
    <name evidence="1" type="ORF">MCMEM_1432</name>
</gene>
<dbReference type="PANTHER" id="PTHR37954:SF3">
    <property type="entry name" value="DUF169 DOMAIN-CONTAINING PROTEIN"/>
    <property type="match status" value="1"/>
</dbReference>